<keyword evidence="3" id="KW-1185">Reference proteome</keyword>
<reference evidence="2 3" key="1">
    <citation type="submission" date="2018-09" db="EMBL/GenBank/DDBJ databases">
        <title>Isolation, diversity and antifungal activity of actinobacteria from wheat.</title>
        <authorList>
            <person name="Han C."/>
        </authorList>
    </citation>
    <scope>NUCLEOTIDE SEQUENCE [LARGE SCALE GENOMIC DNA]</scope>
    <source>
        <strain evidence="2 3">NEAU-YY265</strain>
    </source>
</reference>
<feature type="compositionally biased region" description="Basic and acidic residues" evidence="1">
    <location>
        <begin position="8"/>
        <end position="28"/>
    </location>
</feature>
<dbReference type="Proteomes" id="UP000284057">
    <property type="component" value="Unassembled WGS sequence"/>
</dbReference>
<gene>
    <name evidence="2" type="ORF">DY240_15670</name>
</gene>
<organism evidence="2 3">
    <name type="scientific">Jiangella rhizosphaerae</name>
    <dbReference type="NCBI Taxonomy" id="2293569"/>
    <lineage>
        <taxon>Bacteria</taxon>
        <taxon>Bacillati</taxon>
        <taxon>Actinomycetota</taxon>
        <taxon>Actinomycetes</taxon>
        <taxon>Jiangellales</taxon>
        <taxon>Jiangellaceae</taxon>
        <taxon>Jiangella</taxon>
    </lineage>
</organism>
<sequence>MALMLRPESGRAPRGGEGRVMQDHDRAGTDAAVPSVADGWDTPEPKRCRYSGIWCYAKPLLELEVTPEAEPCCRHLLTDAEAVSR</sequence>
<proteinExistence type="predicted"/>
<comment type="caution">
    <text evidence="2">The sequence shown here is derived from an EMBL/GenBank/DDBJ whole genome shotgun (WGS) entry which is preliminary data.</text>
</comment>
<dbReference type="EMBL" id="QUAL01000152">
    <property type="protein sequence ID" value="RIQ21259.1"/>
    <property type="molecule type" value="Genomic_DNA"/>
</dbReference>
<accession>A0A418KPK9</accession>
<evidence type="ECO:0000256" key="1">
    <source>
        <dbReference type="SAM" id="MobiDB-lite"/>
    </source>
</evidence>
<name>A0A418KPK9_9ACTN</name>
<evidence type="ECO:0000313" key="2">
    <source>
        <dbReference type="EMBL" id="RIQ21259.1"/>
    </source>
</evidence>
<feature type="region of interest" description="Disordered" evidence="1">
    <location>
        <begin position="1"/>
        <end position="39"/>
    </location>
</feature>
<evidence type="ECO:0000313" key="3">
    <source>
        <dbReference type="Proteomes" id="UP000284057"/>
    </source>
</evidence>
<dbReference type="AlphaFoldDB" id="A0A418KPK9"/>
<protein>
    <submittedName>
        <fullName evidence="2">Uncharacterized protein</fullName>
    </submittedName>
</protein>